<name>A0A0F9SY39_9ZZZZ</name>
<proteinExistence type="predicted"/>
<evidence type="ECO:0008006" key="2">
    <source>
        <dbReference type="Google" id="ProtNLM"/>
    </source>
</evidence>
<reference evidence="1" key="1">
    <citation type="journal article" date="2015" name="Nature">
        <title>Complex archaea that bridge the gap between prokaryotes and eukaryotes.</title>
        <authorList>
            <person name="Spang A."/>
            <person name="Saw J.H."/>
            <person name="Jorgensen S.L."/>
            <person name="Zaremba-Niedzwiedzka K."/>
            <person name="Martijn J."/>
            <person name="Lind A.E."/>
            <person name="van Eijk R."/>
            <person name="Schleper C."/>
            <person name="Guy L."/>
            <person name="Ettema T.J."/>
        </authorList>
    </citation>
    <scope>NUCLEOTIDE SEQUENCE</scope>
</reference>
<dbReference type="Gene3D" id="3.10.450.50">
    <property type="match status" value="1"/>
</dbReference>
<sequence>MGIQAAVNQGRNELCKCRSGLKFKYCHGDPEKKMLCERGMAEIMFRLIMRERYKRKLITEEEYNKFLGKGLLAAGRTVTDKDVDEAFDQMGLKRCATPLCGTPIPDSQVLCRKCKLK</sequence>
<dbReference type="SUPFAM" id="SSF103642">
    <property type="entry name" value="Sec-C motif"/>
    <property type="match status" value="1"/>
</dbReference>
<dbReference type="AlphaFoldDB" id="A0A0F9SY39"/>
<dbReference type="InterPro" id="IPR004027">
    <property type="entry name" value="SEC_C_motif"/>
</dbReference>
<dbReference type="Pfam" id="PF02810">
    <property type="entry name" value="SEC-C"/>
    <property type="match status" value="1"/>
</dbReference>
<protein>
    <recommendedName>
        <fullName evidence="2">SEC-C motif domain protein</fullName>
    </recommendedName>
</protein>
<organism evidence="1">
    <name type="scientific">marine sediment metagenome</name>
    <dbReference type="NCBI Taxonomy" id="412755"/>
    <lineage>
        <taxon>unclassified sequences</taxon>
        <taxon>metagenomes</taxon>
        <taxon>ecological metagenomes</taxon>
    </lineage>
</organism>
<dbReference type="EMBL" id="LAZR01001626">
    <property type="protein sequence ID" value="KKN41766.1"/>
    <property type="molecule type" value="Genomic_DNA"/>
</dbReference>
<comment type="caution">
    <text evidence="1">The sequence shown here is derived from an EMBL/GenBank/DDBJ whole genome shotgun (WGS) entry which is preliminary data.</text>
</comment>
<evidence type="ECO:0000313" key="1">
    <source>
        <dbReference type="EMBL" id="KKN41766.1"/>
    </source>
</evidence>
<accession>A0A0F9SY39</accession>
<gene>
    <name evidence="1" type="ORF">LCGC14_0720070</name>
</gene>